<evidence type="ECO:0000313" key="1">
    <source>
        <dbReference type="EMBL" id="CEP13712.1"/>
    </source>
</evidence>
<protein>
    <recommendedName>
        <fullName evidence="3">NmrA-like domain-containing protein</fullName>
    </recommendedName>
</protein>
<evidence type="ECO:0000313" key="2">
    <source>
        <dbReference type="Proteomes" id="UP000054107"/>
    </source>
</evidence>
<dbReference type="STRING" id="35722.A0A0B7NDV6"/>
<accession>A0A0B7NDV6</accession>
<evidence type="ECO:0008006" key="3">
    <source>
        <dbReference type="Google" id="ProtNLM"/>
    </source>
</evidence>
<dbReference type="OrthoDB" id="10254221at2759"/>
<sequence>MFSRPLNFNQPTYYIKNDAIEPTSTHQINMKNCILITNVNSLLGYALSYRFLEEWNREQDENYAELREKTEFRLLCRERQGLDELELLGAKIIEVQDYQNQGKIKEYMDGVGYVMFLPENSSQRLKEGETVIKCAKEQGVDYVTMLSYMGADYAKEENKHLTEYCRLEKFLSKHFNHNSYTVMRSAMWHQFYYYYGPMIEDENKIKLPVHEKAEFGSIDLADLVDAVYNLSSFPAEEAVYSNLAHLYITNLRKKNKTLFEFTPSGTITPGQLVKAASVGLERKDMTYEKISPETLYDYLRRIHNDNRFRQRPIQSATDIVVHKPILKEDRPYTFPLGRYLNDIVIEGILEYWTLADSNKQSHVSDDLEKAIDRRPTAVGKFFKHNRDQFSRLR</sequence>
<organism evidence="1 2">
    <name type="scientific">Parasitella parasitica</name>
    <dbReference type="NCBI Taxonomy" id="35722"/>
    <lineage>
        <taxon>Eukaryota</taxon>
        <taxon>Fungi</taxon>
        <taxon>Fungi incertae sedis</taxon>
        <taxon>Mucoromycota</taxon>
        <taxon>Mucoromycotina</taxon>
        <taxon>Mucoromycetes</taxon>
        <taxon>Mucorales</taxon>
        <taxon>Mucorineae</taxon>
        <taxon>Mucoraceae</taxon>
        <taxon>Parasitella</taxon>
    </lineage>
</organism>
<dbReference type="AlphaFoldDB" id="A0A0B7NDV6"/>
<name>A0A0B7NDV6_9FUNG</name>
<dbReference type="Gene3D" id="3.40.50.720">
    <property type="entry name" value="NAD(P)-binding Rossmann-like Domain"/>
    <property type="match status" value="1"/>
</dbReference>
<keyword evidence="2" id="KW-1185">Reference proteome</keyword>
<dbReference type="InterPro" id="IPR052718">
    <property type="entry name" value="NmrA-type_oxidoreductase"/>
</dbReference>
<reference evidence="1 2" key="1">
    <citation type="submission" date="2014-09" db="EMBL/GenBank/DDBJ databases">
        <authorList>
            <person name="Ellenberger Sabrina"/>
        </authorList>
    </citation>
    <scope>NUCLEOTIDE SEQUENCE [LARGE SCALE GENOMIC DNA]</scope>
    <source>
        <strain evidence="1 2">CBS 412.66</strain>
    </source>
</reference>
<proteinExistence type="predicted"/>
<dbReference type="PANTHER" id="PTHR47129">
    <property type="entry name" value="QUINONE OXIDOREDUCTASE 2"/>
    <property type="match status" value="1"/>
</dbReference>
<dbReference type="SUPFAM" id="SSF51735">
    <property type="entry name" value="NAD(P)-binding Rossmann-fold domains"/>
    <property type="match status" value="1"/>
</dbReference>
<gene>
    <name evidence="1" type="primary">PARPA_07842.1 scaffold 30874</name>
</gene>
<dbReference type="PANTHER" id="PTHR47129:SF1">
    <property type="entry name" value="NMRA-LIKE DOMAIN-CONTAINING PROTEIN"/>
    <property type="match status" value="1"/>
</dbReference>
<dbReference type="InterPro" id="IPR036291">
    <property type="entry name" value="NAD(P)-bd_dom_sf"/>
</dbReference>
<dbReference type="Proteomes" id="UP000054107">
    <property type="component" value="Unassembled WGS sequence"/>
</dbReference>
<dbReference type="EMBL" id="LN730505">
    <property type="protein sequence ID" value="CEP13712.1"/>
    <property type="molecule type" value="Genomic_DNA"/>
</dbReference>